<feature type="compositionally biased region" description="Low complexity" evidence="1">
    <location>
        <begin position="221"/>
        <end position="232"/>
    </location>
</feature>
<evidence type="ECO:0000313" key="2">
    <source>
        <dbReference type="EMBL" id="KAF2660604.1"/>
    </source>
</evidence>
<reference evidence="2" key="1">
    <citation type="journal article" date="2020" name="Stud. Mycol.">
        <title>101 Dothideomycetes genomes: a test case for predicting lifestyles and emergence of pathogens.</title>
        <authorList>
            <person name="Haridas S."/>
            <person name="Albert R."/>
            <person name="Binder M."/>
            <person name="Bloem J."/>
            <person name="Labutti K."/>
            <person name="Salamov A."/>
            <person name="Andreopoulos B."/>
            <person name="Baker S."/>
            <person name="Barry K."/>
            <person name="Bills G."/>
            <person name="Bluhm B."/>
            <person name="Cannon C."/>
            <person name="Castanera R."/>
            <person name="Culley D."/>
            <person name="Daum C."/>
            <person name="Ezra D."/>
            <person name="Gonzalez J."/>
            <person name="Henrissat B."/>
            <person name="Kuo A."/>
            <person name="Liang C."/>
            <person name="Lipzen A."/>
            <person name="Lutzoni F."/>
            <person name="Magnuson J."/>
            <person name="Mondo S."/>
            <person name="Nolan M."/>
            <person name="Ohm R."/>
            <person name="Pangilinan J."/>
            <person name="Park H.-J."/>
            <person name="Ramirez L."/>
            <person name="Alfaro M."/>
            <person name="Sun H."/>
            <person name="Tritt A."/>
            <person name="Yoshinaga Y."/>
            <person name="Zwiers L.-H."/>
            <person name="Turgeon B."/>
            <person name="Goodwin S."/>
            <person name="Spatafora J."/>
            <person name="Crous P."/>
            <person name="Grigoriev I."/>
        </authorList>
    </citation>
    <scope>NUCLEOTIDE SEQUENCE</scope>
    <source>
        <strain evidence="2">CBS 122681</strain>
    </source>
</reference>
<name>A0A6A6TPT7_9PLEO</name>
<accession>A0A6A6TPT7</accession>
<sequence length="444" mass="48393">MAATEVQRSNGSNDGDVSSCVSNIIHAFANGLDIFKRLRERRRKRKSRKQKPQEDLSSGAELQLSNSLRRGPLDLQSSYENHYSKAGDRFAKGDAVAHASLAETLIKLNTGLVGIIAAFLNHDSKSNHLDLDYKSLTSLSEASRAEALSSMEQLYSRLSRSQMQLHKFGGCNQCGSMKHRNCSGSVKDPVAKAFADQVLQKAKELQAREQGSKDKWRTEGSRAGASRSRSTTPVVTRIPVKSSKNQTQLAVVRSRNARKGSSSSGSSTRSQSTAALSSTHTSPLGSPLPQYTPVDPFPPHIVPTTRTAQAPGRRRAGSMDEPRPTTWPVTRPDAARPLHMPPAQKVEPRQTPQRREKTPAPSSQVAIKRRADKATPSTYTFASDSTKLGEIPERNWAQPWNYAEAERLNAEAATTGYSLPVTEAAAKPKRGIFGFLRRGAAVGA</sequence>
<dbReference type="EMBL" id="MU004298">
    <property type="protein sequence ID" value="KAF2660604.1"/>
    <property type="molecule type" value="Genomic_DNA"/>
</dbReference>
<protein>
    <submittedName>
        <fullName evidence="2">Uncharacterized protein</fullName>
    </submittedName>
</protein>
<dbReference type="Proteomes" id="UP000799324">
    <property type="component" value="Unassembled WGS sequence"/>
</dbReference>
<feature type="compositionally biased region" description="Low complexity" evidence="1">
    <location>
        <begin position="259"/>
        <end position="274"/>
    </location>
</feature>
<dbReference type="AlphaFoldDB" id="A0A6A6TPT7"/>
<gene>
    <name evidence="2" type="ORF">K491DRAFT_711511</name>
</gene>
<feature type="compositionally biased region" description="Polar residues" evidence="1">
    <location>
        <begin position="275"/>
        <end position="284"/>
    </location>
</feature>
<keyword evidence="3" id="KW-1185">Reference proteome</keyword>
<feature type="region of interest" description="Disordered" evidence="1">
    <location>
        <begin position="42"/>
        <end position="63"/>
    </location>
</feature>
<dbReference type="PANTHER" id="PTHR42354">
    <property type="entry name" value="C2H2-TYPE DOMAIN-CONTAINING PROTEIN"/>
    <property type="match status" value="1"/>
</dbReference>
<feature type="compositionally biased region" description="Basic and acidic residues" evidence="1">
    <location>
        <begin position="204"/>
        <end position="220"/>
    </location>
</feature>
<organism evidence="2 3">
    <name type="scientific">Lophiostoma macrostomum CBS 122681</name>
    <dbReference type="NCBI Taxonomy" id="1314788"/>
    <lineage>
        <taxon>Eukaryota</taxon>
        <taxon>Fungi</taxon>
        <taxon>Dikarya</taxon>
        <taxon>Ascomycota</taxon>
        <taxon>Pezizomycotina</taxon>
        <taxon>Dothideomycetes</taxon>
        <taxon>Pleosporomycetidae</taxon>
        <taxon>Pleosporales</taxon>
        <taxon>Lophiostomataceae</taxon>
        <taxon>Lophiostoma</taxon>
    </lineage>
</organism>
<dbReference type="PANTHER" id="PTHR42354:SF1">
    <property type="entry name" value="C2H2-TYPE DOMAIN-CONTAINING PROTEIN"/>
    <property type="match status" value="1"/>
</dbReference>
<evidence type="ECO:0000256" key="1">
    <source>
        <dbReference type="SAM" id="MobiDB-lite"/>
    </source>
</evidence>
<evidence type="ECO:0000313" key="3">
    <source>
        <dbReference type="Proteomes" id="UP000799324"/>
    </source>
</evidence>
<feature type="region of interest" description="Disordered" evidence="1">
    <location>
        <begin position="204"/>
        <end position="381"/>
    </location>
</feature>
<dbReference type="OrthoDB" id="5226911at2759"/>
<proteinExistence type="predicted"/>